<proteinExistence type="inferred from homology"/>
<dbReference type="InterPro" id="IPR039426">
    <property type="entry name" value="TonB-dep_rcpt-like"/>
</dbReference>
<feature type="domain" description="Outer membrane protein beta-barrel" evidence="9">
    <location>
        <begin position="587"/>
        <end position="913"/>
    </location>
</feature>
<dbReference type="Gene3D" id="2.40.170.20">
    <property type="entry name" value="TonB-dependent receptor, beta-barrel domain"/>
    <property type="match status" value="1"/>
</dbReference>
<dbReference type="PANTHER" id="PTHR40980:SF4">
    <property type="entry name" value="TONB-DEPENDENT RECEPTOR-LIKE BETA-BARREL DOMAIN-CONTAINING PROTEIN"/>
    <property type="match status" value="1"/>
</dbReference>
<dbReference type="PROSITE" id="PS52016">
    <property type="entry name" value="TONB_DEPENDENT_REC_3"/>
    <property type="match status" value="1"/>
</dbReference>
<dbReference type="Gene3D" id="2.170.130.10">
    <property type="entry name" value="TonB-dependent receptor, plug domain"/>
    <property type="match status" value="1"/>
</dbReference>
<feature type="domain" description="TonB-dependent receptor plug" evidence="8">
    <location>
        <begin position="119"/>
        <end position="222"/>
    </location>
</feature>
<dbReference type="SUPFAM" id="SSF49464">
    <property type="entry name" value="Carboxypeptidase regulatory domain-like"/>
    <property type="match status" value="1"/>
</dbReference>
<dbReference type="EMBL" id="JMIH01000010">
    <property type="protein sequence ID" value="KEO75598.1"/>
    <property type="molecule type" value="Genomic_DNA"/>
</dbReference>
<keyword evidence="3 7" id="KW-1134">Transmembrane beta strand</keyword>
<dbReference type="Pfam" id="PF14905">
    <property type="entry name" value="OMP_b-brl_3"/>
    <property type="match status" value="1"/>
</dbReference>
<dbReference type="InterPro" id="IPR037066">
    <property type="entry name" value="Plug_dom_sf"/>
</dbReference>
<dbReference type="Pfam" id="PF13715">
    <property type="entry name" value="CarbopepD_reg_2"/>
    <property type="match status" value="1"/>
</dbReference>
<dbReference type="GO" id="GO:0009279">
    <property type="term" value="C:cell outer membrane"/>
    <property type="evidence" value="ECO:0007669"/>
    <property type="project" value="UniProtKB-SubCell"/>
</dbReference>
<gene>
    <name evidence="10" type="ORF">EL17_00455</name>
</gene>
<dbReference type="Pfam" id="PF07715">
    <property type="entry name" value="Plug"/>
    <property type="match status" value="1"/>
</dbReference>
<name>A0A074L721_9BACT</name>
<keyword evidence="4 7" id="KW-0812">Transmembrane</keyword>
<dbReference type="eggNOG" id="COG1629">
    <property type="taxonomic scope" value="Bacteria"/>
</dbReference>
<dbReference type="Gene3D" id="2.60.40.1120">
    <property type="entry name" value="Carboxypeptidase-like, regulatory domain"/>
    <property type="match status" value="1"/>
</dbReference>
<dbReference type="eggNOG" id="COG4771">
    <property type="taxonomic scope" value="Bacteria"/>
</dbReference>
<sequence>MLQSTAVYAQDFISIKGKIINAQTNEPLYGASVMIDGDYNGVATDIYGDFNLRVSIKGDVVLLLRFIGFNQERISIHVSDMDMDLGTVSMGEDVASLDVFEVRASLEGQQRALNQQRTADNIKNIISADLIGRFPDLNVAEAMQRVPGVNIQRDKGEGSTVSIRGTPQHFTAIQINGEQMPSVQQSGIRNEALDLIPADQLASIEITKAPTPDMDGDAIGGVINLRTPVARKKELSIRAESALGYNDISGGINGIGKLRVDKRFFSNPRVSEGKLGVILGASYYSTNNSEDRTDATWQGVRRPIGNMDTDTLVMANYQYRRTINQRERIGATATIDYKFNKNHEVVFNYMYNRREDNDVRNRLRFDMDRSGSVFHSLDSISNARVRRDINIWDELKTNQSFNLQGFHTLGHWKIDWSAYYTLSNRTFHSDRGDFANDEINIVADNPGGIYSDVPFFRPASNEQSMYDPFFYRDFRRYEEDIESTDATNAVARIDVTKYFDFYREYPSYIKFGGKIRSQTNSKFRNNQVFGFNDPNNILNTNEAFLRVLSRTEPIDFLQTDYRFGPLIGRNEFQGYINRNRILLTAADNAWDAERLSLSDTYDAYEDIYAAYLMSRTQFNKLMVLAGLRYEYNDVRYDAYEVFRIGTTVTGSPIEGGSHYGFLMPHLHMKYSMDNFTALRFSANMNYARPNFVDIVPFVNFDADAITLRLGNPALLPSSAWNFDLMFEHYFANVGIISAGAFYKDINNFQFTRIDPSLLEDFPGYPGTQGFIFSQEQNGEKASVLGVEVNFVRALDFLPGFLQHFNIDANYTFAHSNAFTQDRTDINLPGQAAHTFNASLGFDYRRFIGRVMGNYNGTFANSLASQRQDDIFQEARFQIDANASYNISDKWRLFGEWVNITNAPSIRYQGERERINRIAYFGWWSRVGIGFRF</sequence>
<dbReference type="PANTHER" id="PTHR40980">
    <property type="entry name" value="PLUG DOMAIN-CONTAINING PROTEIN"/>
    <property type="match status" value="1"/>
</dbReference>
<evidence type="ECO:0000256" key="3">
    <source>
        <dbReference type="ARBA" id="ARBA00022452"/>
    </source>
</evidence>
<evidence type="ECO:0000256" key="7">
    <source>
        <dbReference type="PROSITE-ProRule" id="PRU01360"/>
    </source>
</evidence>
<evidence type="ECO:0000256" key="5">
    <source>
        <dbReference type="ARBA" id="ARBA00023136"/>
    </source>
</evidence>
<dbReference type="InterPro" id="IPR010104">
    <property type="entry name" value="TonB_rcpt_bac"/>
</dbReference>
<dbReference type="InterPro" id="IPR012910">
    <property type="entry name" value="Plug_dom"/>
</dbReference>
<dbReference type="NCBIfam" id="TIGR01782">
    <property type="entry name" value="TonB-Xanth-Caul"/>
    <property type="match status" value="1"/>
</dbReference>
<keyword evidence="2 7" id="KW-0813">Transport</keyword>
<organism evidence="10 11">
    <name type="scientific">Anditalea andensis</name>
    <dbReference type="NCBI Taxonomy" id="1048983"/>
    <lineage>
        <taxon>Bacteria</taxon>
        <taxon>Pseudomonadati</taxon>
        <taxon>Bacteroidota</taxon>
        <taxon>Cytophagia</taxon>
        <taxon>Cytophagales</taxon>
        <taxon>Cytophagaceae</taxon>
        <taxon>Anditalea</taxon>
    </lineage>
</organism>
<dbReference type="InterPro" id="IPR008969">
    <property type="entry name" value="CarboxyPept-like_regulatory"/>
</dbReference>
<reference evidence="10 11" key="1">
    <citation type="submission" date="2014-04" db="EMBL/GenBank/DDBJ databases">
        <title>Characterization and application of a salt tolerant electro-active bacterium.</title>
        <authorList>
            <person name="Yang L."/>
            <person name="Wei S."/>
            <person name="Tay Q.X.M."/>
        </authorList>
    </citation>
    <scope>NUCLEOTIDE SEQUENCE [LARGE SCALE GENOMIC DNA]</scope>
    <source>
        <strain evidence="10 11">LY1</strain>
    </source>
</reference>
<accession>A0A074L721</accession>
<dbReference type="InterPro" id="IPR036942">
    <property type="entry name" value="Beta-barrel_TonB_sf"/>
</dbReference>
<keyword evidence="5 7" id="KW-0472">Membrane</keyword>
<evidence type="ECO:0000256" key="1">
    <source>
        <dbReference type="ARBA" id="ARBA00004571"/>
    </source>
</evidence>
<comment type="subcellular location">
    <subcellularLocation>
        <location evidence="1 7">Cell outer membrane</location>
        <topology evidence="1 7">Multi-pass membrane protein</topology>
    </subcellularLocation>
</comment>
<comment type="caution">
    <text evidence="10">The sequence shown here is derived from an EMBL/GenBank/DDBJ whole genome shotgun (WGS) entry which is preliminary data.</text>
</comment>
<comment type="similarity">
    <text evidence="7">Belongs to the TonB-dependent receptor family.</text>
</comment>
<evidence type="ECO:0000256" key="2">
    <source>
        <dbReference type="ARBA" id="ARBA00022448"/>
    </source>
</evidence>
<evidence type="ECO:0000313" key="10">
    <source>
        <dbReference type="EMBL" id="KEO75598.1"/>
    </source>
</evidence>
<evidence type="ECO:0000313" key="11">
    <source>
        <dbReference type="Proteomes" id="UP000027821"/>
    </source>
</evidence>
<dbReference type="Proteomes" id="UP000027821">
    <property type="component" value="Unassembled WGS sequence"/>
</dbReference>
<keyword evidence="6 7" id="KW-0998">Cell outer membrane</keyword>
<keyword evidence="11" id="KW-1185">Reference proteome</keyword>
<dbReference type="InterPro" id="IPR041700">
    <property type="entry name" value="OMP_b-brl_3"/>
</dbReference>
<dbReference type="SUPFAM" id="SSF56935">
    <property type="entry name" value="Porins"/>
    <property type="match status" value="1"/>
</dbReference>
<protein>
    <submittedName>
        <fullName evidence="10">TonB-dependent receptor</fullName>
    </submittedName>
</protein>
<evidence type="ECO:0000259" key="9">
    <source>
        <dbReference type="Pfam" id="PF14905"/>
    </source>
</evidence>
<keyword evidence="10" id="KW-0675">Receptor</keyword>
<evidence type="ECO:0000259" key="8">
    <source>
        <dbReference type="Pfam" id="PF07715"/>
    </source>
</evidence>
<evidence type="ECO:0000256" key="4">
    <source>
        <dbReference type="ARBA" id="ARBA00022692"/>
    </source>
</evidence>
<evidence type="ECO:0000256" key="6">
    <source>
        <dbReference type="ARBA" id="ARBA00023237"/>
    </source>
</evidence>
<dbReference type="STRING" id="1048983.EL17_00455"/>
<dbReference type="AlphaFoldDB" id="A0A074L721"/>